<feature type="domain" description="Transposase (putative) gypsy type" evidence="3">
    <location>
        <begin position="52"/>
        <end position="108"/>
    </location>
</feature>
<comment type="caution">
    <text evidence="4">The sequence shown here is derived from an EMBL/GenBank/DDBJ whole genome shotgun (WGS) entry which is preliminary data.</text>
</comment>
<evidence type="ECO:0000256" key="1">
    <source>
        <dbReference type="SAM" id="Coils"/>
    </source>
</evidence>
<reference evidence="4 5" key="1">
    <citation type="journal article" date="2023" name="Plants (Basel)">
        <title>Bridging the Gap: Combining Genomics and Transcriptomics Approaches to Understand Stylosanthes scabra, an Orphan Legume from the Brazilian Caatinga.</title>
        <authorList>
            <person name="Ferreira-Neto J.R.C."/>
            <person name="da Silva M.D."/>
            <person name="Binneck E."/>
            <person name="de Melo N.F."/>
            <person name="da Silva R.H."/>
            <person name="de Melo A.L.T.M."/>
            <person name="Pandolfi V."/>
            <person name="Bustamante F.O."/>
            <person name="Brasileiro-Vidal A.C."/>
            <person name="Benko-Iseppon A.M."/>
        </authorList>
    </citation>
    <scope>NUCLEOTIDE SEQUENCE [LARGE SCALE GENOMIC DNA]</scope>
    <source>
        <tissue evidence="4">Leaves</tissue>
    </source>
</reference>
<evidence type="ECO:0000256" key="2">
    <source>
        <dbReference type="SAM" id="MobiDB-lite"/>
    </source>
</evidence>
<evidence type="ECO:0000313" key="4">
    <source>
        <dbReference type="EMBL" id="MED6111276.1"/>
    </source>
</evidence>
<evidence type="ECO:0000259" key="3">
    <source>
        <dbReference type="Pfam" id="PF04195"/>
    </source>
</evidence>
<keyword evidence="5" id="KW-1185">Reference proteome</keyword>
<dbReference type="Proteomes" id="UP001341840">
    <property type="component" value="Unassembled WGS sequence"/>
</dbReference>
<gene>
    <name evidence="4" type="ORF">PIB30_051046</name>
</gene>
<dbReference type="EMBL" id="JASCZI010000357">
    <property type="protein sequence ID" value="MED6111276.1"/>
    <property type="molecule type" value="Genomic_DNA"/>
</dbReference>
<dbReference type="PANTHER" id="PTHR31099">
    <property type="entry name" value="OS06G0165300 PROTEIN"/>
    <property type="match status" value="1"/>
</dbReference>
<proteinExistence type="predicted"/>
<feature type="region of interest" description="Disordered" evidence="2">
    <location>
        <begin position="224"/>
        <end position="243"/>
    </location>
</feature>
<dbReference type="PANTHER" id="PTHR31099:SF49">
    <property type="entry name" value="MYOSIN HEAVY CHAIN-LIKE PROTEIN"/>
    <property type="match status" value="1"/>
</dbReference>
<keyword evidence="1" id="KW-0175">Coiled coil</keyword>
<accession>A0ABU6QIK3</accession>
<evidence type="ECO:0000313" key="5">
    <source>
        <dbReference type="Proteomes" id="UP001341840"/>
    </source>
</evidence>
<name>A0ABU6QIK3_9FABA</name>
<protein>
    <recommendedName>
        <fullName evidence="3">Transposase (putative) gypsy type domain-containing protein</fullName>
    </recommendedName>
</protein>
<dbReference type="Pfam" id="PF04195">
    <property type="entry name" value="Transposase_28"/>
    <property type="match status" value="1"/>
</dbReference>
<organism evidence="4 5">
    <name type="scientific">Stylosanthes scabra</name>
    <dbReference type="NCBI Taxonomy" id="79078"/>
    <lineage>
        <taxon>Eukaryota</taxon>
        <taxon>Viridiplantae</taxon>
        <taxon>Streptophyta</taxon>
        <taxon>Embryophyta</taxon>
        <taxon>Tracheophyta</taxon>
        <taxon>Spermatophyta</taxon>
        <taxon>Magnoliopsida</taxon>
        <taxon>eudicotyledons</taxon>
        <taxon>Gunneridae</taxon>
        <taxon>Pentapetalae</taxon>
        <taxon>rosids</taxon>
        <taxon>fabids</taxon>
        <taxon>Fabales</taxon>
        <taxon>Fabaceae</taxon>
        <taxon>Papilionoideae</taxon>
        <taxon>50 kb inversion clade</taxon>
        <taxon>dalbergioids sensu lato</taxon>
        <taxon>Dalbergieae</taxon>
        <taxon>Pterocarpus clade</taxon>
        <taxon>Stylosanthes</taxon>
    </lineage>
</organism>
<dbReference type="InterPro" id="IPR007321">
    <property type="entry name" value="Transposase_28"/>
</dbReference>
<feature type="coiled-coil region" evidence="1">
    <location>
        <begin position="344"/>
        <end position="378"/>
    </location>
</feature>
<sequence>MLNENIVFTPNYSTKYKLEVPNVNERICFINHRAGDVSDWLWFYDYLFTRVVIRIPLTSFQQEILRQSGVAPSQLHPNSWAFIRSFELVCQALGLPVSWRLFFFFFKLIAPKNANMDDSGRGFLSFRAHGKMKIFDFSDESSSFKEMYFKVFGAPKTQPFFLDSEKKARFHLFWCMGYRSPRPGANELSEKEKNAVSLVQTIWGKEHLAIKNLMCDNETAKKAILEHSPSKKRKRVQKEAAEESSNSLNLLERGFDPIPFIDQYLMTSETEKGLVDLEADDRLMRVQRMLLRVIVYCRDVQRENAEVPRLPTLLSKKEESNKSLGSRVTDLEFEDEKRALEEGKRATEKKVTELLASLKKAQEDLASMEKMKEEAETLAMNGVSEIEENVVEQVRLLAPGVDFSKVSAYNNVVDG</sequence>